<proteinExistence type="predicted"/>
<keyword evidence="1" id="KW-0812">Transmembrane</keyword>
<keyword evidence="3" id="KW-0378">Hydrolase</keyword>
<organism evidence="3 4">
    <name type="scientific">Flavobacterium cupriresistens</name>
    <dbReference type="NCBI Taxonomy" id="2893885"/>
    <lineage>
        <taxon>Bacteria</taxon>
        <taxon>Pseudomonadati</taxon>
        <taxon>Bacteroidota</taxon>
        <taxon>Flavobacteriia</taxon>
        <taxon>Flavobacteriales</taxon>
        <taxon>Flavobacteriaceae</taxon>
        <taxon>Flavobacterium</taxon>
    </lineage>
</organism>
<feature type="transmembrane region" description="Helical" evidence="1">
    <location>
        <begin position="33"/>
        <end position="50"/>
    </location>
</feature>
<evidence type="ECO:0000313" key="3">
    <source>
        <dbReference type="EMBL" id="MDX6190547.1"/>
    </source>
</evidence>
<feature type="transmembrane region" description="Helical" evidence="1">
    <location>
        <begin position="170"/>
        <end position="189"/>
    </location>
</feature>
<dbReference type="EMBL" id="JAWXVI010000007">
    <property type="protein sequence ID" value="MDX6190547.1"/>
    <property type="molecule type" value="Genomic_DNA"/>
</dbReference>
<protein>
    <submittedName>
        <fullName evidence="3">CPBP family intramembrane glutamic endopeptidase</fullName>
        <ecNumber evidence="3">3.4.-.-</ecNumber>
    </submittedName>
</protein>
<dbReference type="GO" id="GO:0016787">
    <property type="term" value="F:hydrolase activity"/>
    <property type="evidence" value="ECO:0007669"/>
    <property type="project" value="UniProtKB-KW"/>
</dbReference>
<keyword evidence="1" id="KW-0472">Membrane</keyword>
<gene>
    <name evidence="3" type="ORF">SGQ83_14385</name>
</gene>
<accession>A0ABU4RD97</accession>
<feature type="transmembrane region" description="Helical" evidence="1">
    <location>
        <begin position="195"/>
        <end position="213"/>
    </location>
</feature>
<feature type="transmembrane region" description="Helical" evidence="1">
    <location>
        <begin position="100"/>
        <end position="120"/>
    </location>
</feature>
<comment type="caution">
    <text evidence="3">The sequence shown here is derived from an EMBL/GenBank/DDBJ whole genome shotgun (WGS) entry which is preliminary data.</text>
</comment>
<feature type="transmembrane region" description="Helical" evidence="1">
    <location>
        <begin position="6"/>
        <end position="24"/>
    </location>
</feature>
<dbReference type="EC" id="3.4.-.-" evidence="3"/>
<reference evidence="3 4" key="1">
    <citation type="submission" date="2023-11" db="EMBL/GenBank/DDBJ databases">
        <title>Unpublished Manusciprt.</title>
        <authorList>
            <person name="Saticioglu I.B."/>
            <person name="Ay H."/>
            <person name="Ajmi N."/>
            <person name="Altun S."/>
            <person name="Duman M."/>
        </authorList>
    </citation>
    <scope>NUCLEOTIDE SEQUENCE [LARGE SCALE GENOMIC DNA]</scope>
    <source>
        <strain evidence="3 4">Fl-318</strain>
    </source>
</reference>
<feature type="transmembrane region" description="Helical" evidence="1">
    <location>
        <begin position="140"/>
        <end position="158"/>
    </location>
</feature>
<keyword evidence="1" id="KW-1133">Transmembrane helix</keyword>
<feature type="transmembrane region" description="Helical" evidence="1">
    <location>
        <begin position="62"/>
        <end position="79"/>
    </location>
</feature>
<name>A0ABU4RD97_9FLAO</name>
<evidence type="ECO:0000256" key="1">
    <source>
        <dbReference type="SAM" id="Phobius"/>
    </source>
</evidence>
<dbReference type="Proteomes" id="UP001273350">
    <property type="component" value="Unassembled WGS sequence"/>
</dbReference>
<sequence length="241" mass="27889">MRINFIMESVLPVLLILPLMLLLLKDKSQIKTIILFTVIFILYQLILKAPKEFVALQVIKGQWNWTGKLLGILFGLLVYTVLKNKLKPFDFLRFKQDSKAFLKTMWAAVLMVCTSFFSYFDSPKELDWETLFYQLSMPGLDEEIMFRAILLGLLLISLKDKIKIGKWSLGNPGVLIIGILFGLVHALHFKSTIEFDIYVFICTFLSGYIWSWITVESKSILLPVISHNLTNFLQNLLRMVK</sequence>
<dbReference type="Pfam" id="PF02517">
    <property type="entry name" value="Rce1-like"/>
    <property type="match status" value="1"/>
</dbReference>
<dbReference type="InterPro" id="IPR003675">
    <property type="entry name" value="Rce1/LyrA-like_dom"/>
</dbReference>
<dbReference type="RefSeq" id="WP_230004180.1">
    <property type="nucleotide sequence ID" value="NZ_CP087134.1"/>
</dbReference>
<evidence type="ECO:0000313" key="4">
    <source>
        <dbReference type="Proteomes" id="UP001273350"/>
    </source>
</evidence>
<feature type="domain" description="CAAX prenyl protease 2/Lysostaphin resistance protein A-like" evidence="2">
    <location>
        <begin position="131"/>
        <end position="233"/>
    </location>
</feature>
<evidence type="ECO:0000259" key="2">
    <source>
        <dbReference type="Pfam" id="PF02517"/>
    </source>
</evidence>
<keyword evidence="4" id="KW-1185">Reference proteome</keyword>